<sequence>MTVKEAADRIGISQSLVYALCHESILAHTRHGRPGCRGTIRISEDAVVAYLAASARVAP</sequence>
<evidence type="ECO:0000313" key="3">
    <source>
        <dbReference type="Proteomes" id="UP000464178"/>
    </source>
</evidence>
<organism evidence="2 3">
    <name type="scientific">Gemmata massiliana</name>
    <dbReference type="NCBI Taxonomy" id="1210884"/>
    <lineage>
        <taxon>Bacteria</taxon>
        <taxon>Pseudomonadati</taxon>
        <taxon>Planctomycetota</taxon>
        <taxon>Planctomycetia</taxon>
        <taxon>Gemmatales</taxon>
        <taxon>Gemmataceae</taxon>
        <taxon>Gemmata</taxon>
    </lineage>
</organism>
<dbReference type="EMBL" id="LR593886">
    <property type="protein sequence ID" value="VTR93074.1"/>
    <property type="molecule type" value="Genomic_DNA"/>
</dbReference>
<dbReference type="RefSeq" id="WP_162667859.1">
    <property type="nucleotide sequence ID" value="NZ_LR593886.1"/>
</dbReference>
<protein>
    <submittedName>
        <fullName evidence="2">Transcriptional regulator:: HTH_17</fullName>
    </submittedName>
</protein>
<keyword evidence="3" id="KW-1185">Reference proteome</keyword>
<dbReference type="KEGG" id="gms:SOIL9_46400"/>
<reference evidence="2 3" key="1">
    <citation type="submission" date="2019-05" db="EMBL/GenBank/DDBJ databases">
        <authorList>
            <consortium name="Science for Life Laboratories"/>
        </authorList>
    </citation>
    <scope>NUCLEOTIDE SEQUENCE [LARGE SCALE GENOMIC DNA]</scope>
    <source>
        <strain evidence="2">Soil9</strain>
    </source>
</reference>
<dbReference type="GO" id="GO:0003677">
    <property type="term" value="F:DNA binding"/>
    <property type="evidence" value="ECO:0007669"/>
    <property type="project" value="InterPro"/>
</dbReference>
<dbReference type="NCBIfam" id="TIGR01764">
    <property type="entry name" value="excise"/>
    <property type="match status" value="1"/>
</dbReference>
<feature type="domain" description="Helix-turn-helix" evidence="1">
    <location>
        <begin position="1"/>
        <end position="53"/>
    </location>
</feature>
<name>A0A6P2CZ45_9BACT</name>
<evidence type="ECO:0000259" key="1">
    <source>
        <dbReference type="Pfam" id="PF12728"/>
    </source>
</evidence>
<dbReference type="Proteomes" id="UP000464178">
    <property type="component" value="Chromosome"/>
</dbReference>
<dbReference type="InterPro" id="IPR041657">
    <property type="entry name" value="HTH_17"/>
</dbReference>
<gene>
    <name evidence="2" type="ORF">SOIL9_46400</name>
</gene>
<accession>A0A6P2CZ45</accession>
<dbReference type="Pfam" id="PF12728">
    <property type="entry name" value="HTH_17"/>
    <property type="match status" value="1"/>
</dbReference>
<proteinExistence type="predicted"/>
<evidence type="ECO:0000313" key="2">
    <source>
        <dbReference type="EMBL" id="VTR93074.1"/>
    </source>
</evidence>
<dbReference type="AlphaFoldDB" id="A0A6P2CZ45"/>
<dbReference type="InterPro" id="IPR010093">
    <property type="entry name" value="SinI_DNA-bd"/>
</dbReference>